<organism evidence="3 4">
    <name type="scientific">Lysobacter arenosi</name>
    <dbReference type="NCBI Taxonomy" id="2795387"/>
    <lineage>
        <taxon>Bacteria</taxon>
        <taxon>Pseudomonadati</taxon>
        <taxon>Pseudomonadota</taxon>
        <taxon>Gammaproteobacteria</taxon>
        <taxon>Lysobacterales</taxon>
        <taxon>Lysobacteraceae</taxon>
        <taxon>Lysobacter</taxon>
    </lineage>
</organism>
<dbReference type="Gene3D" id="2.60.40.1610">
    <property type="entry name" value="Domain of unknown function DUF1254"/>
    <property type="match status" value="1"/>
</dbReference>
<feature type="domain" description="DUF1214" evidence="1">
    <location>
        <begin position="298"/>
        <end position="405"/>
    </location>
</feature>
<dbReference type="InterPro" id="IPR010679">
    <property type="entry name" value="DUF1254"/>
</dbReference>
<keyword evidence="4" id="KW-1185">Reference proteome</keyword>
<evidence type="ECO:0000313" key="3">
    <source>
        <dbReference type="EMBL" id="QSX73509.1"/>
    </source>
</evidence>
<dbReference type="Gene3D" id="2.60.120.600">
    <property type="entry name" value="Domain of unknown function DUF1214, C-terminal domain"/>
    <property type="match status" value="1"/>
</dbReference>
<dbReference type="InterPro" id="IPR037050">
    <property type="entry name" value="DUF1254_sf"/>
</dbReference>
<evidence type="ECO:0000259" key="2">
    <source>
        <dbReference type="Pfam" id="PF06863"/>
    </source>
</evidence>
<dbReference type="PANTHER" id="PTHR36509:SF2">
    <property type="entry name" value="BLL3101 PROTEIN"/>
    <property type="match status" value="1"/>
</dbReference>
<evidence type="ECO:0000313" key="4">
    <source>
        <dbReference type="Proteomes" id="UP000663400"/>
    </source>
</evidence>
<sequence length="422" mass="46473">MSAYIWGYPLVRMERVARDYTTVPSPKPDTSYRAPLNQIGWATSLATPDAHDMPTSNNDTFYMSAVVKLDEPYILTVPDTNDRYYVVNVFDMYQELEHYIGRRTTGTQAGRYAIVPPGWKGELPAGVKRLDVSTDKIWLWGRLRIAQGEAVEPVLALQKQFELVPLSAFGKSGAAIKSAAPLKPLPSVQGDEFGFFTELGAAVQDNPIRETDKALFGQFARIGLTEKGFDPSKLNPQVRAGMARGLADAPAVAVASLASTASKRNGWDWVTGLDSFGYNYSLRAVVAGPYLGGNGEHEAMYPIRYTDAKGEVLNGKHRYSIHFDSAPPVGAFWSVTMYNAGDKMLVANEINRYKVGTDTQGLYKAADGSFTIPIQHQKPSGADAANWLPAPEGDFYVILRMYQPSDAVLSDQWKLPQLNRVD</sequence>
<dbReference type="Proteomes" id="UP000663400">
    <property type="component" value="Chromosome"/>
</dbReference>
<dbReference type="InterPro" id="IPR010621">
    <property type="entry name" value="DUF1214"/>
</dbReference>
<gene>
    <name evidence="3" type="ORF">HIV01_009550</name>
</gene>
<accession>A0ABX7R638</accession>
<dbReference type="PANTHER" id="PTHR36509">
    <property type="entry name" value="BLL3101 PROTEIN"/>
    <property type="match status" value="1"/>
</dbReference>
<reference evidence="3 4" key="1">
    <citation type="submission" date="2021-02" db="EMBL/GenBank/DDBJ databases">
        <title>Lysobacter arenosi sp. nov., isolated from soil of gangwondo yeongwol, south Korea.</title>
        <authorList>
            <person name="Kim K.R."/>
            <person name="Kim K.H."/>
            <person name="Jeon C.O."/>
        </authorList>
    </citation>
    <scope>NUCLEOTIDE SEQUENCE [LARGE SCALE GENOMIC DNA]</scope>
    <source>
        <strain evidence="3 4">R7</strain>
    </source>
</reference>
<dbReference type="RefSeq" id="WP_200606691.1">
    <property type="nucleotide sequence ID" value="NZ_CP071517.1"/>
</dbReference>
<protein>
    <submittedName>
        <fullName evidence="3">DUF1254 domain-containing protein</fullName>
    </submittedName>
</protein>
<evidence type="ECO:0000259" key="1">
    <source>
        <dbReference type="Pfam" id="PF06742"/>
    </source>
</evidence>
<dbReference type="InterPro" id="IPR037049">
    <property type="entry name" value="DUF1214_C_sf"/>
</dbReference>
<dbReference type="SUPFAM" id="SSF160935">
    <property type="entry name" value="VPA0735-like"/>
    <property type="match status" value="1"/>
</dbReference>
<proteinExistence type="predicted"/>
<dbReference type="Pfam" id="PF06742">
    <property type="entry name" value="DUF1214"/>
    <property type="match status" value="1"/>
</dbReference>
<name>A0ABX7R638_9GAMM</name>
<feature type="domain" description="DUF1254" evidence="2">
    <location>
        <begin position="37"/>
        <end position="165"/>
    </location>
</feature>
<dbReference type="EMBL" id="CP071517">
    <property type="protein sequence ID" value="QSX73509.1"/>
    <property type="molecule type" value="Genomic_DNA"/>
</dbReference>
<dbReference type="Pfam" id="PF06863">
    <property type="entry name" value="DUF1254"/>
    <property type="match status" value="1"/>
</dbReference>